<keyword evidence="4" id="KW-0474">Menaquinone biosynthesis</keyword>
<comment type="pathway">
    <text evidence="4">Quinol/quinone metabolism; menaquinone biosynthesis.</text>
</comment>
<dbReference type="UniPathway" id="UPA00079"/>
<feature type="binding site" evidence="4">
    <location>
        <position position="239"/>
    </location>
    <ligand>
        <name>Mg(2+)</name>
        <dbReference type="ChEBI" id="CHEBI:18420"/>
    </ligand>
</feature>
<dbReference type="InterPro" id="IPR029017">
    <property type="entry name" value="Enolase-like_N"/>
</dbReference>
<evidence type="ECO:0000256" key="5">
    <source>
        <dbReference type="SAM" id="MobiDB-lite"/>
    </source>
</evidence>
<keyword evidence="8" id="KW-1185">Reference proteome</keyword>
<comment type="pathway">
    <text evidence="4">Quinol/quinone metabolism; 1,4-dihydroxy-2-naphthoate biosynthesis; 1,4-dihydroxy-2-naphthoate from chorismate: step 4/7.</text>
</comment>
<dbReference type="InterPro" id="IPR010196">
    <property type="entry name" value="OSB_synthase_MenC1"/>
</dbReference>
<dbReference type="Gene3D" id="3.30.390.10">
    <property type="entry name" value="Enolase-like, N-terminal domain"/>
    <property type="match status" value="1"/>
</dbReference>
<comment type="similarity">
    <text evidence="4">Belongs to the mandelate racemase/muconate lactonizing enzyme family. MenC type 1 subfamily.</text>
</comment>
<feature type="active site" description="Proton donor" evidence="4">
    <location>
        <position position="184"/>
    </location>
</feature>
<dbReference type="PANTHER" id="PTHR48073:SF2">
    <property type="entry name" value="O-SUCCINYLBENZOATE SYNTHASE"/>
    <property type="match status" value="1"/>
</dbReference>
<proteinExistence type="inferred from homology"/>
<dbReference type="GO" id="GO:0009234">
    <property type="term" value="P:menaquinone biosynthetic process"/>
    <property type="evidence" value="ECO:0007669"/>
    <property type="project" value="UniProtKB-UniRule"/>
</dbReference>
<feature type="compositionally biased region" description="Basic and acidic residues" evidence="5">
    <location>
        <begin position="47"/>
        <end position="59"/>
    </location>
</feature>
<dbReference type="AlphaFoldDB" id="A0A3N6NBD8"/>
<dbReference type="SFLD" id="SFLDF00009">
    <property type="entry name" value="o-succinylbenzoate_synthase"/>
    <property type="match status" value="1"/>
</dbReference>
<evidence type="ECO:0000256" key="2">
    <source>
        <dbReference type="ARBA" id="ARBA00022842"/>
    </source>
</evidence>
<comment type="catalytic activity">
    <reaction evidence="4">
        <text>(1R,6R)-6-hydroxy-2-succinyl-cyclohexa-2,4-diene-1-carboxylate = 2-succinylbenzoate + H2O</text>
        <dbReference type="Rhea" id="RHEA:10196"/>
        <dbReference type="ChEBI" id="CHEBI:15377"/>
        <dbReference type="ChEBI" id="CHEBI:18325"/>
        <dbReference type="ChEBI" id="CHEBI:58689"/>
        <dbReference type="EC" id="4.2.1.113"/>
    </reaction>
</comment>
<evidence type="ECO:0000256" key="3">
    <source>
        <dbReference type="ARBA" id="ARBA00023239"/>
    </source>
</evidence>
<evidence type="ECO:0000259" key="6">
    <source>
        <dbReference type="SMART" id="SM00922"/>
    </source>
</evidence>
<dbReference type="InterPro" id="IPR013342">
    <property type="entry name" value="Mandelate_racemase_C"/>
</dbReference>
<comment type="caution">
    <text evidence="7">The sequence shown here is derived from an EMBL/GenBank/DDBJ whole genome shotgun (WGS) entry which is preliminary data.</text>
</comment>
<dbReference type="SFLD" id="SFLDG00180">
    <property type="entry name" value="muconate_cycloisomerase"/>
    <property type="match status" value="1"/>
</dbReference>
<dbReference type="InterPro" id="IPR036849">
    <property type="entry name" value="Enolase-like_C_sf"/>
</dbReference>
<sequence>MTDDSTHSLEYRSFSLSLSSPLETADGTIESRDGFLVRISDGPGPGERGDGGEATDEKATNIGATVGRSAAVGYGEATPLAGWTESREDCEAALERAADALRSGGPRDALEAVDRQVAARHAVSLALTDLQATKEATPLYRYLGQGPMIGRVPVNATIGDGTPSDSAVNAREAVDRGFGSCKLKVGLRSVDEDVERVRRVREAAGEDIELRADANEAWTYEQAETALEAFDEVGLSILEQPLPAGALEGHAALRERSEDVRIALDEGLLEHGVDAICEAGAADAVVLKPMALGGIDVARKIAIWVRELEMTPIVTTTIDGVVARTAAVHLAASIPDVPPCGLATAELLAEDLGRDPVFLDRGSAVVPQAKGLGVEGVWEE</sequence>
<dbReference type="InterPro" id="IPR029065">
    <property type="entry name" value="Enolase_C-like"/>
</dbReference>
<gene>
    <name evidence="4" type="primary">menC</name>
    <name evidence="7" type="ORF">EA473_07160</name>
</gene>
<dbReference type="EC" id="4.2.1.113" evidence="4"/>
<feature type="active site" description="Proton acceptor" evidence="4">
    <location>
        <position position="288"/>
    </location>
</feature>
<dbReference type="InterPro" id="IPR018110">
    <property type="entry name" value="Mandel_Rmase/mucon_lact_enz_CS"/>
</dbReference>
<evidence type="ECO:0000256" key="4">
    <source>
        <dbReference type="HAMAP-Rule" id="MF_00470"/>
    </source>
</evidence>
<dbReference type="PROSITE" id="PS00909">
    <property type="entry name" value="MR_MLE_2"/>
    <property type="match status" value="1"/>
</dbReference>
<dbReference type="OrthoDB" id="214520at2157"/>
<dbReference type="GO" id="GO:0043748">
    <property type="term" value="F:O-succinylbenzoate synthase activity"/>
    <property type="evidence" value="ECO:0007669"/>
    <property type="project" value="UniProtKB-EC"/>
</dbReference>
<keyword evidence="3 4" id="KW-0456">Lyase</keyword>
<keyword evidence="2 4" id="KW-0460">Magnesium</keyword>
<dbReference type="Proteomes" id="UP000282323">
    <property type="component" value="Unassembled WGS sequence"/>
</dbReference>
<feature type="domain" description="Mandelate racemase/muconate lactonizing enzyme C-terminal" evidence="6">
    <location>
        <begin position="163"/>
        <end position="260"/>
    </location>
</feature>
<dbReference type="SFLD" id="SFLDS00001">
    <property type="entry name" value="Enolase"/>
    <property type="match status" value="1"/>
</dbReference>
<dbReference type="SMART" id="SM00922">
    <property type="entry name" value="MR_MLE"/>
    <property type="match status" value="1"/>
</dbReference>
<comment type="cofactor">
    <cofactor evidence="4">
        <name>a divalent metal cation</name>
        <dbReference type="ChEBI" id="CHEBI:60240"/>
    </cofactor>
</comment>
<name>A0A3N6NBD8_NATCH</name>
<dbReference type="UniPathway" id="UPA01057">
    <property type="reaction ID" value="UER00165"/>
</dbReference>
<feature type="region of interest" description="Disordered" evidence="5">
    <location>
        <begin position="25"/>
        <end position="59"/>
    </location>
</feature>
<evidence type="ECO:0000313" key="7">
    <source>
        <dbReference type="EMBL" id="RQG95952.1"/>
    </source>
</evidence>
<accession>A0A3N6NBD8</accession>
<dbReference type="GO" id="GO:0000287">
    <property type="term" value="F:magnesium ion binding"/>
    <property type="evidence" value="ECO:0007669"/>
    <property type="project" value="UniProtKB-UniRule"/>
</dbReference>
<evidence type="ECO:0000256" key="1">
    <source>
        <dbReference type="ARBA" id="ARBA00022723"/>
    </source>
</evidence>
<dbReference type="PANTHER" id="PTHR48073">
    <property type="entry name" value="O-SUCCINYLBENZOATE SYNTHASE-RELATED"/>
    <property type="match status" value="1"/>
</dbReference>
<evidence type="ECO:0000313" key="8">
    <source>
        <dbReference type="Proteomes" id="UP000282323"/>
    </source>
</evidence>
<dbReference type="SUPFAM" id="SSF51604">
    <property type="entry name" value="Enolase C-terminal domain-like"/>
    <property type="match status" value="1"/>
</dbReference>
<dbReference type="CDD" id="cd03320">
    <property type="entry name" value="OSBS"/>
    <property type="match status" value="1"/>
</dbReference>
<dbReference type="EMBL" id="REGA01000004">
    <property type="protein sequence ID" value="RQG95952.1"/>
    <property type="molecule type" value="Genomic_DNA"/>
</dbReference>
<comment type="function">
    <text evidence="4">Converts 2-succinyl-6-hydroxy-2,4-cyclohexadiene-1-carboxylate (SHCHC) to 2-succinylbenzoate (OSB).</text>
</comment>
<keyword evidence="1 4" id="KW-0479">Metal-binding</keyword>
<feature type="binding site" evidence="4">
    <location>
        <position position="213"/>
    </location>
    <ligand>
        <name>Mg(2+)</name>
        <dbReference type="ChEBI" id="CHEBI:18420"/>
    </ligand>
</feature>
<protein>
    <recommendedName>
        <fullName evidence="4">o-succinylbenzoate synthase</fullName>
        <shortName evidence="4">OSB synthase</shortName>
        <shortName evidence="4">OSBS</shortName>
        <ecNumber evidence="4">4.2.1.113</ecNumber>
    </recommendedName>
    <alternativeName>
        <fullName evidence="4">4-(2'-carboxyphenyl)-4-oxybutyric acid synthase</fullName>
    </alternativeName>
    <alternativeName>
        <fullName evidence="4">o-succinylbenzoic acid synthase</fullName>
    </alternativeName>
</protein>
<dbReference type="HAMAP" id="MF_00470">
    <property type="entry name" value="MenC_1"/>
    <property type="match status" value="1"/>
</dbReference>
<dbReference type="RefSeq" id="WP_124194952.1">
    <property type="nucleotide sequence ID" value="NZ_REGA01000004.1"/>
</dbReference>
<dbReference type="Gene3D" id="3.20.20.120">
    <property type="entry name" value="Enolase-like C-terminal domain"/>
    <property type="match status" value="1"/>
</dbReference>
<dbReference type="SUPFAM" id="SSF54826">
    <property type="entry name" value="Enolase N-terminal domain-like"/>
    <property type="match status" value="1"/>
</dbReference>
<reference evidence="7 8" key="1">
    <citation type="submission" date="2018-10" db="EMBL/GenBank/DDBJ databases">
        <title>Natrarchaeobius chitinivorans gen. nov., sp. nov., and Natrarchaeobius haloalkaliphilus sp. nov., alkaliphilic, chitin-utilizing haloarchaea from hypersaline alkaline lakes.</title>
        <authorList>
            <person name="Sorokin D.Y."/>
            <person name="Elcheninov A.G."/>
            <person name="Kostrikina N.A."/>
            <person name="Bale N.J."/>
            <person name="Sinninghe Damste J.S."/>
            <person name="Khijniak T.V."/>
            <person name="Kublanov I.V."/>
            <person name="Toshchakov S.V."/>
        </authorList>
    </citation>
    <scope>NUCLEOTIDE SEQUENCE [LARGE SCALE GENOMIC DNA]</scope>
    <source>
        <strain evidence="7 8">AArcht4T</strain>
    </source>
</reference>
<dbReference type="Pfam" id="PF13378">
    <property type="entry name" value="MR_MLE_C"/>
    <property type="match status" value="1"/>
</dbReference>
<dbReference type="GO" id="GO:0009063">
    <property type="term" value="P:amino acid catabolic process"/>
    <property type="evidence" value="ECO:0007669"/>
    <property type="project" value="InterPro"/>
</dbReference>
<organism evidence="7 8">
    <name type="scientific">Natrarchaeobius chitinivorans</name>
    <dbReference type="NCBI Taxonomy" id="1679083"/>
    <lineage>
        <taxon>Archaea</taxon>
        <taxon>Methanobacteriati</taxon>
        <taxon>Methanobacteriota</taxon>
        <taxon>Stenosarchaea group</taxon>
        <taxon>Halobacteria</taxon>
        <taxon>Halobacteriales</taxon>
        <taxon>Natrialbaceae</taxon>
        <taxon>Natrarchaeobius</taxon>
    </lineage>
</organism>
<feature type="binding site" evidence="4">
    <location>
        <position position="265"/>
    </location>
    <ligand>
        <name>Mg(2+)</name>
        <dbReference type="ChEBI" id="CHEBI:18420"/>
    </ligand>
</feature>